<protein>
    <submittedName>
        <fullName evidence="1">Uncharacterized protein</fullName>
    </submittedName>
</protein>
<accession>A0A9W5N078</accession>
<comment type="caution">
    <text evidence="1">The sequence shown here is derived from an EMBL/GenBank/DDBJ whole genome shotgun (WGS) entry which is preliminary data.</text>
</comment>
<gene>
    <name evidence="1" type="ORF">NEISUBOT_03026</name>
</gene>
<reference evidence="1 2" key="1">
    <citation type="submission" date="2010-01" db="EMBL/GenBank/DDBJ databases">
        <authorList>
            <person name="Weinstock G."/>
            <person name="Sodergren E."/>
            <person name="Clifton S."/>
            <person name="Fulton L."/>
            <person name="Fulton B."/>
            <person name="Courtney L."/>
            <person name="Fronick C."/>
            <person name="Harrison M."/>
            <person name="Strong C."/>
            <person name="Farmer C."/>
            <person name="Delahaunty K."/>
            <person name="Markovic C."/>
            <person name="Hall O."/>
            <person name="Minx P."/>
            <person name="Tomlinson C."/>
            <person name="Mitreva M."/>
            <person name="Nelson J."/>
            <person name="Hou S."/>
            <person name="Wollam A."/>
            <person name="Pepin K.H."/>
            <person name="Johnson M."/>
            <person name="Bhonagiri V."/>
            <person name="Nash W.E."/>
            <person name="Warren W."/>
            <person name="Chinwalla A."/>
            <person name="Mardis E.R."/>
            <person name="Wilson R.K."/>
        </authorList>
    </citation>
    <scope>NUCLEOTIDE SEQUENCE [LARGE SCALE GENOMIC DNA]</scope>
    <source>
        <strain evidence="1 2">NJ9703</strain>
    </source>
</reference>
<dbReference type="Proteomes" id="UP000004621">
    <property type="component" value="Unassembled WGS sequence"/>
</dbReference>
<dbReference type="AlphaFoldDB" id="A0A9W5N078"/>
<proteinExistence type="predicted"/>
<organism evidence="1 2">
    <name type="scientific">Neisseria subflava NJ9703</name>
    <dbReference type="NCBI Taxonomy" id="546268"/>
    <lineage>
        <taxon>Bacteria</taxon>
        <taxon>Pseudomonadati</taxon>
        <taxon>Pseudomonadota</taxon>
        <taxon>Betaproteobacteria</taxon>
        <taxon>Neisseriales</taxon>
        <taxon>Neisseriaceae</taxon>
        <taxon>Neisseria</taxon>
    </lineage>
</organism>
<name>A0A9W5N078_NEISU</name>
<sequence length="79" mass="8448">MGDVADVDGGKVGLAGHRAEAGELGADEFDEIVVVGVFVVERFQNFRRVFARVLGFLVAQKGDALQLFVVAGHEVSLVF</sequence>
<evidence type="ECO:0000313" key="2">
    <source>
        <dbReference type="Proteomes" id="UP000004621"/>
    </source>
</evidence>
<dbReference type="EMBL" id="ACEO02000001">
    <property type="protein sequence ID" value="EFC53031.1"/>
    <property type="molecule type" value="Genomic_DNA"/>
</dbReference>
<evidence type="ECO:0000313" key="1">
    <source>
        <dbReference type="EMBL" id="EFC53031.1"/>
    </source>
</evidence>